<gene>
    <name evidence="4" type="primary">smf</name>
    <name evidence="4" type="ORF">GCM10008101_25240</name>
</gene>
<dbReference type="InterPro" id="IPR036388">
    <property type="entry name" value="WH-like_DNA-bd_sf"/>
</dbReference>
<dbReference type="InterPro" id="IPR003488">
    <property type="entry name" value="DprA"/>
</dbReference>
<evidence type="ECO:0000259" key="2">
    <source>
        <dbReference type="Pfam" id="PF02481"/>
    </source>
</evidence>
<name>A0ABQ3C5Y6_9GAMM</name>
<dbReference type="Proteomes" id="UP000643403">
    <property type="component" value="Unassembled WGS sequence"/>
</dbReference>
<protein>
    <submittedName>
        <fullName evidence="4">DNA processing protein DprA</fullName>
    </submittedName>
</protein>
<evidence type="ECO:0000313" key="4">
    <source>
        <dbReference type="EMBL" id="GGZ69946.1"/>
    </source>
</evidence>
<dbReference type="PANTHER" id="PTHR43022:SF1">
    <property type="entry name" value="PROTEIN SMF"/>
    <property type="match status" value="1"/>
</dbReference>
<comment type="similarity">
    <text evidence="1">Belongs to the DprA/Smf family.</text>
</comment>
<evidence type="ECO:0000313" key="5">
    <source>
        <dbReference type="Proteomes" id="UP000643403"/>
    </source>
</evidence>
<proteinExistence type="inferred from homology"/>
<reference evidence="5" key="1">
    <citation type="journal article" date="2019" name="Int. J. Syst. Evol. Microbiol.">
        <title>The Global Catalogue of Microorganisms (GCM) 10K type strain sequencing project: providing services to taxonomists for standard genome sequencing and annotation.</title>
        <authorList>
            <consortium name="The Broad Institute Genomics Platform"/>
            <consortium name="The Broad Institute Genome Sequencing Center for Infectious Disease"/>
            <person name="Wu L."/>
            <person name="Ma J."/>
        </authorList>
    </citation>
    <scope>NUCLEOTIDE SEQUENCE [LARGE SCALE GENOMIC DNA]</scope>
    <source>
        <strain evidence="5">KCTC 22558</strain>
    </source>
</reference>
<dbReference type="PANTHER" id="PTHR43022">
    <property type="entry name" value="PROTEIN SMF"/>
    <property type="match status" value="1"/>
</dbReference>
<dbReference type="InterPro" id="IPR041614">
    <property type="entry name" value="DprA_WH"/>
</dbReference>
<dbReference type="RefSeq" id="WP_189450551.1">
    <property type="nucleotide sequence ID" value="NZ_BMXY01000004.1"/>
</dbReference>
<dbReference type="InterPro" id="IPR057666">
    <property type="entry name" value="DrpA_SLOG"/>
</dbReference>
<keyword evidence="5" id="KW-1185">Reference proteome</keyword>
<evidence type="ECO:0000259" key="3">
    <source>
        <dbReference type="Pfam" id="PF17782"/>
    </source>
</evidence>
<dbReference type="Pfam" id="PF02481">
    <property type="entry name" value="DNA_processg_A"/>
    <property type="match status" value="1"/>
</dbReference>
<accession>A0ABQ3C5Y6</accession>
<feature type="domain" description="Smf/DprA SLOG" evidence="2">
    <location>
        <begin position="75"/>
        <end position="283"/>
    </location>
</feature>
<comment type="caution">
    <text evidence="4">The sequence shown here is derived from an EMBL/GenBank/DDBJ whole genome shotgun (WGS) entry which is preliminary data.</text>
</comment>
<dbReference type="EMBL" id="BMXY01000004">
    <property type="protein sequence ID" value="GGZ69946.1"/>
    <property type="molecule type" value="Genomic_DNA"/>
</dbReference>
<dbReference type="NCBIfam" id="TIGR00732">
    <property type="entry name" value="dprA"/>
    <property type="match status" value="1"/>
</dbReference>
<sequence length="373" mass="38867">MSDALALATLIAAGGPLAPRRALLEAAGNARAALRDPSLWSASGVSGAQAAALRRPDATMLDAVSRWLAAPGHRLLAFNDPDYPPALRHAASPPLALCVAGDPALLWRPAIAVVGSRGPTPAGREHAAEFARAFARAGFVVGSGLAAGIDAAAHAATLAVDGGTVAVLGTGPDVVYPRSNTELHRRIAEAGALVTEHLPGTGPRREHFPSRNRLLAALCLGTVVVEAAERSGAMITARLAADAGREVFALPGSIRNPLARGCHRLIRDGATLVQSPEDVIEQLGAAAAEEAAAHRRELDRPAPAADEWTASNDAAMPGSDHEVLWKVLGFDPTDMDQLIERTGLTPSRLSSMLLVMELEGRVAQQHGRFFRVA</sequence>
<dbReference type="Gene3D" id="1.10.10.10">
    <property type="entry name" value="Winged helix-like DNA-binding domain superfamily/Winged helix DNA-binding domain"/>
    <property type="match status" value="1"/>
</dbReference>
<dbReference type="SUPFAM" id="SSF102405">
    <property type="entry name" value="MCP/YpsA-like"/>
    <property type="match status" value="1"/>
</dbReference>
<dbReference type="Gene3D" id="3.40.50.450">
    <property type="match status" value="1"/>
</dbReference>
<organism evidence="4 5">
    <name type="scientific">Cognatilysobacter xinjiangensis</name>
    <dbReference type="NCBI Taxonomy" id="546892"/>
    <lineage>
        <taxon>Bacteria</taxon>
        <taxon>Pseudomonadati</taxon>
        <taxon>Pseudomonadota</taxon>
        <taxon>Gammaproteobacteria</taxon>
        <taxon>Lysobacterales</taxon>
        <taxon>Lysobacteraceae</taxon>
        <taxon>Cognatilysobacter</taxon>
    </lineage>
</organism>
<evidence type="ECO:0000256" key="1">
    <source>
        <dbReference type="ARBA" id="ARBA00006525"/>
    </source>
</evidence>
<feature type="domain" description="DprA winged helix" evidence="3">
    <location>
        <begin position="314"/>
        <end position="367"/>
    </location>
</feature>
<dbReference type="Pfam" id="PF17782">
    <property type="entry name" value="WHD_DprA"/>
    <property type="match status" value="1"/>
</dbReference>